<dbReference type="OrthoDB" id="2157530at2759"/>
<feature type="region of interest" description="Disordered" evidence="1">
    <location>
        <begin position="386"/>
        <end position="405"/>
    </location>
</feature>
<evidence type="ECO:0000259" key="3">
    <source>
        <dbReference type="Pfam" id="PF06985"/>
    </source>
</evidence>
<accession>A0A1L7XUI7</accession>
<feature type="compositionally biased region" description="Basic and acidic residues" evidence="1">
    <location>
        <begin position="292"/>
        <end position="305"/>
    </location>
</feature>
<evidence type="ECO:0000313" key="4">
    <source>
        <dbReference type="EMBL" id="CZR68689.1"/>
    </source>
</evidence>
<dbReference type="Pfam" id="PF06985">
    <property type="entry name" value="HET"/>
    <property type="match status" value="1"/>
</dbReference>
<feature type="compositionally biased region" description="Polar residues" evidence="1">
    <location>
        <begin position="323"/>
        <end position="333"/>
    </location>
</feature>
<name>A0A1L7XUI7_9HELO</name>
<keyword evidence="2" id="KW-0472">Membrane</keyword>
<dbReference type="InterPro" id="IPR052895">
    <property type="entry name" value="HetReg/Transcr_Mod"/>
</dbReference>
<dbReference type="PANTHER" id="PTHR24148:SF73">
    <property type="entry name" value="HET DOMAIN PROTEIN (AFU_ORTHOLOGUE AFUA_8G01020)"/>
    <property type="match status" value="1"/>
</dbReference>
<feature type="compositionally biased region" description="Basic residues" evidence="1">
    <location>
        <begin position="395"/>
        <end position="405"/>
    </location>
</feature>
<protein>
    <recommendedName>
        <fullName evidence="3">Heterokaryon incompatibility domain-containing protein</fullName>
    </recommendedName>
</protein>
<dbReference type="AlphaFoldDB" id="A0A1L7XUI7"/>
<feature type="domain" description="Heterokaryon incompatibility" evidence="3">
    <location>
        <begin position="123"/>
        <end position="259"/>
    </location>
</feature>
<gene>
    <name evidence="4" type="ORF">PAC_18588</name>
</gene>
<organism evidence="4 5">
    <name type="scientific">Phialocephala subalpina</name>
    <dbReference type="NCBI Taxonomy" id="576137"/>
    <lineage>
        <taxon>Eukaryota</taxon>
        <taxon>Fungi</taxon>
        <taxon>Dikarya</taxon>
        <taxon>Ascomycota</taxon>
        <taxon>Pezizomycotina</taxon>
        <taxon>Leotiomycetes</taxon>
        <taxon>Helotiales</taxon>
        <taxon>Mollisiaceae</taxon>
        <taxon>Phialocephala</taxon>
        <taxon>Phialocephala fortinii species complex</taxon>
    </lineage>
</organism>
<evidence type="ECO:0000256" key="1">
    <source>
        <dbReference type="SAM" id="MobiDB-lite"/>
    </source>
</evidence>
<keyword evidence="2" id="KW-0812">Transmembrane</keyword>
<dbReference type="Proteomes" id="UP000184330">
    <property type="component" value="Unassembled WGS sequence"/>
</dbReference>
<dbReference type="EMBL" id="FJOG01000058">
    <property type="protein sequence ID" value="CZR68689.1"/>
    <property type="molecule type" value="Genomic_DNA"/>
</dbReference>
<dbReference type="InterPro" id="IPR010730">
    <property type="entry name" value="HET"/>
</dbReference>
<dbReference type="PANTHER" id="PTHR24148">
    <property type="entry name" value="ANKYRIN REPEAT DOMAIN-CONTAINING PROTEIN 39 HOMOLOG-RELATED"/>
    <property type="match status" value="1"/>
</dbReference>
<feature type="region of interest" description="Disordered" evidence="1">
    <location>
        <begin position="288"/>
        <end position="333"/>
    </location>
</feature>
<evidence type="ECO:0000313" key="5">
    <source>
        <dbReference type="Proteomes" id="UP000184330"/>
    </source>
</evidence>
<keyword evidence="2" id="KW-1133">Transmembrane helix</keyword>
<reference evidence="4 5" key="1">
    <citation type="submission" date="2016-03" db="EMBL/GenBank/DDBJ databases">
        <authorList>
            <person name="Ploux O."/>
        </authorList>
    </citation>
    <scope>NUCLEOTIDE SEQUENCE [LARGE SCALE GENOMIC DNA]</scope>
    <source>
        <strain evidence="4 5">UAMH 11012</strain>
    </source>
</reference>
<feature type="transmembrane region" description="Helical" evidence="2">
    <location>
        <begin position="29"/>
        <end position="54"/>
    </location>
</feature>
<evidence type="ECO:0000256" key="2">
    <source>
        <dbReference type="SAM" id="Phobius"/>
    </source>
</evidence>
<proteinExistence type="predicted"/>
<keyword evidence="5" id="KW-1185">Reference proteome</keyword>
<sequence>MRVDECGHRQDATQPQPSYIRVFFRVSSYGFVALLILVRSLGAPDLWILLLAILPASDTSASSRNFRSRPVSNTSSQISRCLEGQDPIRLIELQPSSSITDVVQCRLVHSSLRQARDDIVASYTALSYVWGDHNDTTEVVLNNGILQITKTLDCALRHIRDELRVMYVWADGICINQSDKVERADQVLLMGEIYSTAHHTVIYLGPGDSTSRDVLSILQDCCNRGNYQYSSLSINFGLVEGLRQILNNPWFFRIWILQEFVLSRDSRVQWGQARCAWKALSDMVDYMSNARRPPDNSDSPRDHRQSTPGGGFPIDFRKDPDTRGSSNYNLKSRSGQAFTATEVEIIELLEPLVSPTSNFHVLGLPQHGVLERMQAAKIAHDHALNKDDENVPKDGRRHRRHKDRRRGQDLIKLLDLMVSRAGLGAFDPRDMVFAHLGLARNADIQVDYSKTVAEVYHDLARESITRFNSLRILGYVNDADPDDRGIMASSRGGIVTCTKEKLVSWTPNWTMPRKLLPYSIMEYVKYNFEAPSDTRRRNMATKAPSCYYSVGPSDLLTTDGWVFGTVKEIGPILENIPIILQRDESRGYLWPVVPSKEWLMDIPGLPAKVVEIMWRNYETKRVSLGDTDRHSAQSLVLHICQRRLITAEKSIIDARRIAIVDSERLALVPACANQGDLICFLDGCPVPFVVRETYVPDQSVIASLEAMKSFGGRKREILNVKLVGE</sequence>